<evidence type="ECO:0000313" key="3">
    <source>
        <dbReference type="Proteomes" id="UP000593735"/>
    </source>
</evidence>
<dbReference type="InterPro" id="IPR005583">
    <property type="entry name" value="YaaA"/>
</dbReference>
<protein>
    <recommendedName>
        <fullName evidence="1">UPF0246 protein INP52_02650</fullName>
    </recommendedName>
</protein>
<dbReference type="Proteomes" id="UP000593735">
    <property type="component" value="Chromosome"/>
</dbReference>
<sequence length="252" mass="28269">MRIIASPAKKMRVQDAPPWPVREAAFLGRSEELACALRGLTLPEAQGLWRCSDRLAVLNYERLRGMDLTRGVTAAAVAYEGIQYQHLAAGVMDERELAWLDTHLRILSGLYGMLRPLDGVVPYRLEMQARLSVGDARDLYAFWGDALYEALARECDLVVNVASVEYARAVTRWVRPDGPQVLTCLFGTMREGRLRQCATEAKTARGTFIRWCAERGAQDPAELEEFDQRGYALDRNLSDEGALVFVRATSSR</sequence>
<proteinExistence type="inferred from homology"/>
<evidence type="ECO:0000313" key="2">
    <source>
        <dbReference type="EMBL" id="QOY61538.1"/>
    </source>
</evidence>
<dbReference type="PANTHER" id="PTHR30283:SF4">
    <property type="entry name" value="PEROXIDE STRESS RESISTANCE PROTEIN YAAA"/>
    <property type="match status" value="1"/>
</dbReference>
<dbReference type="KEGG" id="tio:INP52_02650"/>
<dbReference type="AlphaFoldDB" id="A0A7S7MBS6"/>
<dbReference type="PANTHER" id="PTHR30283">
    <property type="entry name" value="PEROXIDE STRESS RESPONSE PROTEIN YAAA"/>
    <property type="match status" value="1"/>
</dbReference>
<dbReference type="GO" id="GO:0005829">
    <property type="term" value="C:cytosol"/>
    <property type="evidence" value="ECO:0007669"/>
    <property type="project" value="TreeGrafter"/>
</dbReference>
<comment type="similarity">
    <text evidence="1">Belongs to the UPF0246 family.</text>
</comment>
<dbReference type="GO" id="GO:0033194">
    <property type="term" value="P:response to hydroperoxide"/>
    <property type="evidence" value="ECO:0007669"/>
    <property type="project" value="TreeGrafter"/>
</dbReference>
<organism evidence="2 3">
    <name type="scientific">Thermophilibacter immobilis</name>
    <dbReference type="NCBI Taxonomy" id="2779519"/>
    <lineage>
        <taxon>Bacteria</taxon>
        <taxon>Bacillati</taxon>
        <taxon>Actinomycetota</taxon>
        <taxon>Coriobacteriia</taxon>
        <taxon>Coriobacteriales</taxon>
        <taxon>Atopobiaceae</taxon>
        <taxon>Thermophilibacter</taxon>
    </lineage>
</organism>
<dbReference type="Pfam" id="PF03883">
    <property type="entry name" value="H2O2_YaaD"/>
    <property type="match status" value="1"/>
</dbReference>
<name>A0A7S7MBS6_9ACTN</name>
<evidence type="ECO:0000256" key="1">
    <source>
        <dbReference type="HAMAP-Rule" id="MF_00652"/>
    </source>
</evidence>
<accession>A0A7S7MBS6</accession>
<dbReference type="EMBL" id="CP063767">
    <property type="protein sequence ID" value="QOY61538.1"/>
    <property type="molecule type" value="Genomic_DNA"/>
</dbReference>
<dbReference type="HAMAP" id="MF_00652">
    <property type="entry name" value="UPF0246"/>
    <property type="match status" value="1"/>
</dbReference>
<dbReference type="NCBIfam" id="NF002543">
    <property type="entry name" value="PRK02101.1-4"/>
    <property type="match status" value="1"/>
</dbReference>
<reference evidence="2 3" key="1">
    <citation type="submission" date="2020-10" db="EMBL/GenBank/DDBJ databases">
        <title>Olsenella immobilis sp.nov., isolated from the mud in a fermentation cellar used for the production of Chinese strong-flavoured liquor.</title>
        <authorList>
            <person name="Lu L."/>
        </authorList>
    </citation>
    <scope>NUCLEOTIDE SEQUENCE [LARGE SCALE GENOMIC DNA]</scope>
    <source>
        <strain evidence="2 3">LZLJ-2</strain>
    </source>
</reference>
<gene>
    <name evidence="2" type="primary">yaaA</name>
    <name evidence="2" type="ORF">INP52_02650</name>
</gene>
<keyword evidence="3" id="KW-1185">Reference proteome</keyword>